<dbReference type="Proteomes" id="UP000002173">
    <property type="component" value="Unassembled WGS sequence"/>
</dbReference>
<comment type="subcellular location">
    <subcellularLocation>
        <location evidence="1">Nucleus</location>
    </subcellularLocation>
</comment>
<evidence type="ECO:0000256" key="1">
    <source>
        <dbReference type="ARBA" id="ARBA00004123"/>
    </source>
</evidence>
<dbReference type="Gene3D" id="2.60.120.650">
    <property type="entry name" value="Cupin"/>
    <property type="match status" value="1"/>
</dbReference>
<dbReference type="eggNOG" id="KOG1246">
    <property type="taxonomic scope" value="Eukaryota"/>
</dbReference>
<accession>A7AV25</accession>
<evidence type="ECO:0000259" key="4">
    <source>
        <dbReference type="PROSITE" id="PS51183"/>
    </source>
</evidence>
<keyword evidence="2" id="KW-0539">Nucleus</keyword>
<dbReference type="GO" id="GO:0000785">
    <property type="term" value="C:chromatin"/>
    <property type="evidence" value="ECO:0007669"/>
    <property type="project" value="TreeGrafter"/>
</dbReference>
<gene>
    <name evidence="6" type="ORF">BBOV_IV000510</name>
</gene>
<dbReference type="VEuPathDB" id="PiroplasmaDB:BBOV_IV000510"/>
<reference evidence="6 7" key="1">
    <citation type="journal article" date="2007" name="PLoS Pathog.">
        <title>Genome sequence of Babesia bovis and comparative analysis of apicomplexan hemoprotozoa.</title>
        <authorList>
            <person name="Brayton K.A."/>
            <person name="Lau A.O.T."/>
            <person name="Herndon D.R."/>
            <person name="Hannick L."/>
            <person name="Kappmeyer L.S."/>
            <person name="Berens S.J."/>
            <person name="Bidwell S.L."/>
            <person name="Brown W.C."/>
            <person name="Crabtree J."/>
            <person name="Fadrosh D."/>
            <person name="Feldblum T."/>
            <person name="Forberger H.A."/>
            <person name="Haas B.J."/>
            <person name="Howell J.M."/>
            <person name="Khouri H."/>
            <person name="Koo H."/>
            <person name="Mann D.J."/>
            <person name="Norimine J."/>
            <person name="Paulsen I.T."/>
            <person name="Radune D."/>
            <person name="Ren Q."/>
            <person name="Smith R.K. Jr."/>
            <person name="Suarez C.E."/>
            <person name="White O."/>
            <person name="Wortman J.R."/>
            <person name="Knowles D.P. Jr."/>
            <person name="McElwain T.F."/>
            <person name="Nene V.M."/>
        </authorList>
    </citation>
    <scope>NUCLEOTIDE SEQUENCE [LARGE SCALE GENOMIC DNA]</scope>
    <source>
        <strain evidence="6">T2Bo</strain>
    </source>
</reference>
<feature type="region of interest" description="Disordered" evidence="3">
    <location>
        <begin position="1"/>
        <end position="46"/>
    </location>
</feature>
<evidence type="ECO:0000256" key="2">
    <source>
        <dbReference type="ARBA" id="ARBA00023242"/>
    </source>
</evidence>
<name>A7AV25_BABBO</name>
<dbReference type="GO" id="GO:0010468">
    <property type="term" value="P:regulation of gene expression"/>
    <property type="evidence" value="ECO:0007669"/>
    <property type="project" value="TreeGrafter"/>
</dbReference>
<organism evidence="6 7">
    <name type="scientific">Babesia bovis</name>
    <dbReference type="NCBI Taxonomy" id="5865"/>
    <lineage>
        <taxon>Eukaryota</taxon>
        <taxon>Sar</taxon>
        <taxon>Alveolata</taxon>
        <taxon>Apicomplexa</taxon>
        <taxon>Aconoidasida</taxon>
        <taxon>Piroplasmida</taxon>
        <taxon>Babesiidae</taxon>
        <taxon>Babesia</taxon>
    </lineage>
</organism>
<keyword evidence="7" id="KW-1185">Reference proteome</keyword>
<dbReference type="SMART" id="SM00545">
    <property type="entry name" value="JmjN"/>
    <property type="match status" value="1"/>
</dbReference>
<evidence type="ECO:0000313" key="7">
    <source>
        <dbReference type="Proteomes" id="UP000002173"/>
    </source>
</evidence>
<reference evidence="7" key="3">
    <citation type="journal article" date="2021" name="Int. J. Parasitol.">
        <title>Comparative analysis of gene expression between Babesia bovis blood stages and kinetes allowed by improved genome annotation.</title>
        <authorList>
            <person name="Ueti M.W."/>
            <person name="Johnson W.C."/>
            <person name="Kappmeyer L.S."/>
            <person name="Herndon D.R."/>
            <person name="Mousel M.R."/>
            <person name="Reif K.E."/>
            <person name="Taus N.S."/>
            <person name="Ifeonu O.O."/>
            <person name="Silva J.C."/>
            <person name="Suarez C.E."/>
            <person name="Brayton K.A."/>
        </authorList>
    </citation>
    <scope>NUCLEOTIDE SEQUENCE [LARGE SCALE GENOMIC DNA]</scope>
</reference>
<feature type="compositionally biased region" description="Basic and acidic residues" evidence="3">
    <location>
        <begin position="28"/>
        <end position="37"/>
    </location>
</feature>
<evidence type="ECO:0000313" key="6">
    <source>
        <dbReference type="EMBL" id="EDO05651.1"/>
    </source>
</evidence>
<dbReference type="InterPro" id="IPR003347">
    <property type="entry name" value="JmjC_dom"/>
</dbReference>
<dbReference type="EMBL" id="AAXT01000004">
    <property type="protein sequence ID" value="EDO05651.1"/>
    <property type="molecule type" value="Genomic_DNA"/>
</dbReference>
<evidence type="ECO:0000259" key="5">
    <source>
        <dbReference type="PROSITE" id="PS51184"/>
    </source>
</evidence>
<dbReference type="InterPro" id="IPR003349">
    <property type="entry name" value="JmjN"/>
</dbReference>
<feature type="domain" description="JmjN" evidence="4">
    <location>
        <begin position="92"/>
        <end position="133"/>
    </location>
</feature>
<proteinExistence type="predicted"/>
<dbReference type="InParanoid" id="A7AV25"/>
<dbReference type="PROSITE" id="PS51183">
    <property type="entry name" value="JMJN"/>
    <property type="match status" value="1"/>
</dbReference>
<evidence type="ECO:0000256" key="3">
    <source>
        <dbReference type="SAM" id="MobiDB-lite"/>
    </source>
</evidence>
<dbReference type="STRING" id="5865.A7AV25"/>
<dbReference type="PROSITE" id="PS51184">
    <property type="entry name" value="JMJC"/>
    <property type="match status" value="1"/>
</dbReference>
<protein>
    <submittedName>
        <fullName evidence="6">JmjC transcription factor, putative</fullName>
    </submittedName>
</protein>
<dbReference type="SUPFAM" id="SSF51197">
    <property type="entry name" value="Clavaminate synthase-like"/>
    <property type="match status" value="1"/>
</dbReference>
<dbReference type="OMA" id="FGAVNYH"/>
<sequence length="754" mass="85697">MGKWSTDSPSPRHASASPDADDDPDWSSSREKDKESSKSSSGLRRSSRVIKRPSVFTVVHEERGDRDVRAAIKRSRVETQHLNIDYASLPEVPTIQLTADEFVDPVTVWNKYYPLGIKYGAIKLVPPKGWHGMCPLDLNRMKFKVREQQLRHLSNGTGFSHPGYDWDCHHMRLSDSRLLKDIFGTSIPAAKDVENEYWRIVRSGDRDLTVKYGADLNVYSPEYEEYLVDVSKTCYFDDPWNLKNLSKSPGSLLRYAQHPIPGVTSPWLYIGMGLTSFCWHTEDNYFGAVNYHHFGAPKIWYVVPPSKAGRLESLLKNYCSREGDEFAMYSLRIQVPPDVVVSNGIPVYRLVQSANEFVFAWPRAFHSGLNVGYNCNEACNIAPVSWLPMGYRALLNYRFYRKTCISYFTLVMSGVCHYRDMSASDLNYMIDALLLLIAQEFDDRSSVTYPRVQMYLYLGASDAFNVEYLFEKACSQHGTLGDRVSEIAVDFDPAGFVRALELLCSSSEDEFLEGCNLLCNVSMKDCDLCDTPTFGSCITCAHSNCTVCITCYKYHPCKCSTRVVLYRYPLQALDRMVYILKREFVKKTCDEWSSPGDYRIVPSEMLFDVDSGSLFSVSKLLRQGDIALPDVCTSTPTKSFEQVNSDVENLATTDYVTSCESLCNLAMGDVCEWDSSWFDDITAAFHRWYNGSRSVQREGEESIYGEITFTEPCSITDGTFNVVNHPRALATITKFTVRYLMLSLEEDCNYLPQQ</sequence>
<feature type="domain" description="JmjC" evidence="5">
    <location>
        <begin position="234"/>
        <end position="398"/>
    </location>
</feature>
<dbReference type="GO" id="GO:0005634">
    <property type="term" value="C:nucleus"/>
    <property type="evidence" value="ECO:0007669"/>
    <property type="project" value="UniProtKB-SubCell"/>
</dbReference>
<reference evidence="7" key="2">
    <citation type="journal article" date="2020" name="Data Brief">
        <title>Transcriptome dataset of Babesia bovis life stages within vertebrate and invertebrate hosts.</title>
        <authorList>
            <person name="Ueti M.W."/>
            <person name="Johnson W.C."/>
            <person name="Kappmeyer L.S."/>
            <person name="Herndon D.R."/>
            <person name="Mousel M.R."/>
            <person name="Reif K.E."/>
            <person name="Taus N.S."/>
            <person name="Ifeonu O.O."/>
            <person name="Silva J.C."/>
            <person name="Suarez C.E."/>
            <person name="Brayton K.A."/>
        </authorList>
    </citation>
    <scope>NUCLEOTIDE SEQUENCE [LARGE SCALE GENOMIC DNA]</scope>
</reference>
<comment type="caution">
    <text evidence="6">The sequence shown here is derived from an EMBL/GenBank/DDBJ whole genome shotgun (WGS) entry which is preliminary data.</text>
</comment>
<dbReference type="Pfam" id="PF02373">
    <property type="entry name" value="JmjC"/>
    <property type="match status" value="1"/>
</dbReference>
<dbReference type="GO" id="GO:0034647">
    <property type="term" value="F:histone H3K4me/H3K4me2/H3K4me3 demethylase activity"/>
    <property type="evidence" value="ECO:0007669"/>
    <property type="project" value="TreeGrafter"/>
</dbReference>
<feature type="compositionally biased region" description="Low complexity" evidence="3">
    <location>
        <begin position="7"/>
        <end position="18"/>
    </location>
</feature>
<dbReference type="PANTHER" id="PTHR10694:SF113">
    <property type="entry name" value="PROTEIN JUMONJI"/>
    <property type="match status" value="1"/>
</dbReference>
<dbReference type="PANTHER" id="PTHR10694">
    <property type="entry name" value="LYSINE-SPECIFIC DEMETHYLASE"/>
    <property type="match status" value="1"/>
</dbReference>
<dbReference type="AlphaFoldDB" id="A7AV25"/>
<dbReference type="SMART" id="SM00558">
    <property type="entry name" value="JmjC"/>
    <property type="match status" value="1"/>
</dbReference>